<proteinExistence type="predicted"/>
<comment type="caution">
    <text evidence="2">The sequence shown here is derived from an EMBL/GenBank/DDBJ whole genome shotgun (WGS) entry which is preliminary data.</text>
</comment>
<dbReference type="InterPro" id="IPR052636">
    <property type="entry name" value="UDP-D-xylose:L-fucose_XylT"/>
</dbReference>
<dbReference type="Pfam" id="PF03407">
    <property type="entry name" value="Nucleotid_trans"/>
    <property type="match status" value="1"/>
</dbReference>
<evidence type="ECO:0000259" key="1">
    <source>
        <dbReference type="Pfam" id="PF03407"/>
    </source>
</evidence>
<keyword evidence="3" id="KW-1185">Reference proteome</keyword>
<name>A0AAD9MPB6_9ANNE</name>
<dbReference type="InterPro" id="IPR005069">
    <property type="entry name" value="Nucl-diP-sugar_transferase"/>
</dbReference>
<dbReference type="GO" id="GO:0016757">
    <property type="term" value="F:glycosyltransferase activity"/>
    <property type="evidence" value="ECO:0007669"/>
    <property type="project" value="TreeGrafter"/>
</dbReference>
<evidence type="ECO:0000313" key="3">
    <source>
        <dbReference type="Proteomes" id="UP001208570"/>
    </source>
</evidence>
<dbReference type="PANTHER" id="PTHR47032">
    <property type="entry name" value="UDP-D-XYLOSE:L-FUCOSE ALPHA-1,3-D-XYLOSYLTRANSFERASE-RELATED"/>
    <property type="match status" value="1"/>
</dbReference>
<dbReference type="GO" id="GO:0005794">
    <property type="term" value="C:Golgi apparatus"/>
    <property type="evidence" value="ECO:0007669"/>
    <property type="project" value="TreeGrafter"/>
</dbReference>
<protein>
    <recommendedName>
        <fullName evidence="1">Nucleotide-diphospho-sugar transferase domain-containing protein</fullName>
    </recommendedName>
</protein>
<dbReference type="AlphaFoldDB" id="A0AAD9MPB6"/>
<dbReference type="PANTHER" id="PTHR47032:SF1">
    <property type="entry name" value="UDP-D-XYLOSE:L-FUCOSE ALPHA-1,3-D-XYLOSYLTRANSFERASE-RELATED"/>
    <property type="match status" value="1"/>
</dbReference>
<accession>A0AAD9MPB6</accession>
<organism evidence="2 3">
    <name type="scientific">Paralvinella palmiformis</name>
    <dbReference type="NCBI Taxonomy" id="53620"/>
    <lineage>
        <taxon>Eukaryota</taxon>
        <taxon>Metazoa</taxon>
        <taxon>Spiralia</taxon>
        <taxon>Lophotrochozoa</taxon>
        <taxon>Annelida</taxon>
        <taxon>Polychaeta</taxon>
        <taxon>Sedentaria</taxon>
        <taxon>Canalipalpata</taxon>
        <taxon>Terebellida</taxon>
        <taxon>Terebelliformia</taxon>
        <taxon>Alvinellidae</taxon>
        <taxon>Paralvinella</taxon>
    </lineage>
</organism>
<dbReference type="EMBL" id="JAODUP010001358">
    <property type="protein sequence ID" value="KAK2140425.1"/>
    <property type="molecule type" value="Genomic_DNA"/>
</dbReference>
<evidence type="ECO:0000313" key="2">
    <source>
        <dbReference type="EMBL" id="KAK2140425.1"/>
    </source>
</evidence>
<gene>
    <name evidence="2" type="ORF">LSH36_1357g00009</name>
</gene>
<feature type="domain" description="Nucleotide-diphospho-sugar transferase" evidence="1">
    <location>
        <begin position="3"/>
        <end position="86"/>
    </location>
</feature>
<reference evidence="2" key="1">
    <citation type="journal article" date="2023" name="Mol. Biol. Evol.">
        <title>Third-Generation Sequencing Reveals the Adaptive Role of the Epigenome in Three Deep-Sea Polychaetes.</title>
        <authorList>
            <person name="Perez M."/>
            <person name="Aroh O."/>
            <person name="Sun Y."/>
            <person name="Lan Y."/>
            <person name="Juniper S.K."/>
            <person name="Young C.R."/>
            <person name="Angers B."/>
            <person name="Qian P.Y."/>
        </authorList>
    </citation>
    <scope>NUCLEOTIDE SEQUENCE</scope>
    <source>
        <strain evidence="2">P08H-3</strain>
    </source>
</reference>
<sequence length="299" mass="34661">MGIRLFDHIVKMITSKPVNDQVYMNRAVRKLGKKIKIRYLPGELFQLGNVFFTKGHRIFIGDNPCNECVLVHNNYIVSLEAKIYRFKEYGLWEVDGHGYYSDSDRKYISYDNPIEFNNKGKYKGFATEKMELMSLKAAFVIGRILNRTVILPKFHCHGAKGYNPLPGQMCHFGTHYSMRKFESYLPALTTYREHVFLEHPMVPKMINESKSEPFLIDGPVWQHPDGGVSNHPDSLNVLKPKGDRVLSTEVRKWFASKSARILVFHSLYNEFDSDNKEVSDMLDILSKAIKNTDFMQLHQ</sequence>
<dbReference type="Proteomes" id="UP001208570">
    <property type="component" value="Unassembled WGS sequence"/>
</dbReference>